<keyword evidence="2" id="KW-1003">Cell membrane</keyword>
<dbReference type="STRING" id="688270.Celal_1133"/>
<feature type="transmembrane region" description="Helical" evidence="6">
    <location>
        <begin position="308"/>
        <end position="335"/>
    </location>
</feature>
<evidence type="ECO:0008006" key="9">
    <source>
        <dbReference type="Google" id="ProtNLM"/>
    </source>
</evidence>
<feature type="transmembrane region" description="Helical" evidence="6">
    <location>
        <begin position="400"/>
        <end position="419"/>
    </location>
</feature>
<proteinExistence type="predicted"/>
<feature type="transmembrane region" description="Helical" evidence="6">
    <location>
        <begin position="47"/>
        <end position="70"/>
    </location>
</feature>
<evidence type="ECO:0000256" key="2">
    <source>
        <dbReference type="ARBA" id="ARBA00022475"/>
    </source>
</evidence>
<feature type="transmembrane region" description="Helical" evidence="6">
    <location>
        <begin position="21"/>
        <end position="41"/>
    </location>
</feature>
<feature type="transmembrane region" description="Helical" evidence="6">
    <location>
        <begin position="347"/>
        <end position="370"/>
    </location>
</feature>
<dbReference type="AlphaFoldDB" id="E6X6E5"/>
<reference evidence="7 8" key="1">
    <citation type="journal article" date="2010" name="Stand. Genomic Sci.">
        <title>Complete genome sequence of Cellulophaga algicola type strain (IC166).</title>
        <authorList>
            <person name="Abt B."/>
            <person name="Lu M."/>
            <person name="Misra M."/>
            <person name="Han C."/>
            <person name="Nolan M."/>
            <person name="Lucas S."/>
            <person name="Hammon N."/>
            <person name="Deshpande S."/>
            <person name="Cheng J.F."/>
            <person name="Tapia R."/>
            <person name="Goodwin L."/>
            <person name="Pitluck S."/>
            <person name="Liolios K."/>
            <person name="Pagani I."/>
            <person name="Ivanova N."/>
            <person name="Mavromatis K."/>
            <person name="Ovchinikova G."/>
            <person name="Pati A."/>
            <person name="Chen A."/>
            <person name="Palaniappan K."/>
            <person name="Land M."/>
            <person name="Hauser L."/>
            <person name="Chang Y.J."/>
            <person name="Jeffries C.D."/>
            <person name="Detter J.C."/>
            <person name="Brambilla E."/>
            <person name="Rohde M."/>
            <person name="Tindall B.J."/>
            <person name="Goker M."/>
            <person name="Woyke T."/>
            <person name="Bristow J."/>
            <person name="Eisen J.A."/>
            <person name="Markowitz V."/>
            <person name="Hugenholtz P."/>
            <person name="Kyrpides N.C."/>
            <person name="Klenk H.P."/>
            <person name="Lapidus A."/>
        </authorList>
    </citation>
    <scope>NUCLEOTIDE SEQUENCE [LARGE SCALE GENOMIC DNA]</scope>
    <source>
        <strain evidence="8">DSM 14237 / IC166 / ACAM 630</strain>
    </source>
</reference>
<keyword evidence="8" id="KW-1185">Reference proteome</keyword>
<dbReference type="RefSeq" id="WP_013549937.1">
    <property type="nucleotide sequence ID" value="NC_014934.1"/>
</dbReference>
<dbReference type="HOGENOM" id="CLU_586314_0_0_10"/>
<feature type="transmembrane region" description="Helical" evidence="6">
    <location>
        <begin position="187"/>
        <end position="204"/>
    </location>
</feature>
<evidence type="ECO:0000256" key="1">
    <source>
        <dbReference type="ARBA" id="ARBA00004651"/>
    </source>
</evidence>
<name>E6X6E5_CELAD</name>
<feature type="transmembrane region" description="Helical" evidence="6">
    <location>
        <begin position="91"/>
        <end position="114"/>
    </location>
</feature>
<evidence type="ECO:0000256" key="6">
    <source>
        <dbReference type="SAM" id="Phobius"/>
    </source>
</evidence>
<dbReference type="EMBL" id="CP002453">
    <property type="protein sequence ID" value="ADV48451.1"/>
    <property type="molecule type" value="Genomic_DNA"/>
</dbReference>
<protein>
    <recommendedName>
        <fullName evidence="9">Polysaccharide biosynthesis protein</fullName>
    </recommendedName>
</protein>
<feature type="transmembrane region" description="Helical" evidence="6">
    <location>
        <begin position="126"/>
        <end position="146"/>
    </location>
</feature>
<dbReference type="PANTHER" id="PTHR30250">
    <property type="entry name" value="PST FAMILY PREDICTED COLANIC ACID TRANSPORTER"/>
    <property type="match status" value="1"/>
</dbReference>
<evidence type="ECO:0000256" key="4">
    <source>
        <dbReference type="ARBA" id="ARBA00022989"/>
    </source>
</evidence>
<evidence type="ECO:0000313" key="8">
    <source>
        <dbReference type="Proteomes" id="UP000008634"/>
    </source>
</evidence>
<organism evidence="7 8">
    <name type="scientific">Cellulophaga algicola (strain DSM 14237 / IC166 / ACAM 630)</name>
    <dbReference type="NCBI Taxonomy" id="688270"/>
    <lineage>
        <taxon>Bacteria</taxon>
        <taxon>Pseudomonadati</taxon>
        <taxon>Bacteroidota</taxon>
        <taxon>Flavobacteriia</taxon>
        <taxon>Flavobacteriales</taxon>
        <taxon>Flavobacteriaceae</taxon>
        <taxon>Cellulophaga</taxon>
    </lineage>
</organism>
<dbReference type="Proteomes" id="UP000008634">
    <property type="component" value="Chromosome"/>
</dbReference>
<dbReference type="PANTHER" id="PTHR30250:SF26">
    <property type="entry name" value="PSMA PROTEIN"/>
    <property type="match status" value="1"/>
</dbReference>
<evidence type="ECO:0000256" key="3">
    <source>
        <dbReference type="ARBA" id="ARBA00022692"/>
    </source>
</evidence>
<sequence>MSLKKRLVNNGLASILQKGVRVLEQLFLVPFFISAWGAAYYGEWLTLTIIPSVIAFSDLGFGTAAANSFVLNYASGNKQKAADISKTGMHIISLMVFVAMGISVLAIFILKYFNVFEKSLIDSQDAILAVSILILARLLNFYTQLIEAYYRSAQKAALSINLLTLKAALNLSAGLLVLLLGYGVVEFAISQLVVILIFNFYYWIKGEKVLGLFKEFNGRKDRIIRKDITHKGLSYLMSPIWQAIYFQGTTFVVRIVLGPEAVAVFNTVRTLSRSLNQIFFMVKGTVFPELQFEIGQENWKTAQKVFRIALLSVFLMSFLGFIFLAFFGLWFYNIWTHNELQVPTTMWYIFISGMLFNAVWWTAEMVFSLVNQPKKMAIYGVLVSLISVLLTYVLSKSMGLTGAAIGAVSLDLILVFWVVPNCCKLMHMTVKELIAHGLEDFKSIYFILSDKIRKIKS</sequence>
<dbReference type="eggNOG" id="COG2244">
    <property type="taxonomic scope" value="Bacteria"/>
</dbReference>
<accession>E6X6E5</accession>
<dbReference type="OrthoDB" id="7011692at2"/>
<dbReference type="KEGG" id="cao:Celal_1133"/>
<comment type="subcellular location">
    <subcellularLocation>
        <location evidence="1">Cell membrane</location>
        <topology evidence="1">Multi-pass membrane protein</topology>
    </subcellularLocation>
</comment>
<keyword evidence="3 6" id="KW-0812">Transmembrane</keyword>
<dbReference type="InterPro" id="IPR050833">
    <property type="entry name" value="Poly_Biosynth_Transport"/>
</dbReference>
<evidence type="ECO:0000256" key="5">
    <source>
        <dbReference type="ARBA" id="ARBA00023136"/>
    </source>
</evidence>
<gene>
    <name evidence="7" type="ordered locus">Celal_1133</name>
</gene>
<keyword evidence="5 6" id="KW-0472">Membrane</keyword>
<evidence type="ECO:0000313" key="7">
    <source>
        <dbReference type="EMBL" id="ADV48451.1"/>
    </source>
</evidence>
<feature type="transmembrane region" description="Helical" evidence="6">
    <location>
        <begin position="158"/>
        <end position="181"/>
    </location>
</feature>
<dbReference type="GO" id="GO:0005886">
    <property type="term" value="C:plasma membrane"/>
    <property type="evidence" value="ECO:0007669"/>
    <property type="project" value="UniProtKB-SubCell"/>
</dbReference>
<keyword evidence="4 6" id="KW-1133">Transmembrane helix</keyword>
<feature type="transmembrane region" description="Helical" evidence="6">
    <location>
        <begin position="377"/>
        <end position="394"/>
    </location>
</feature>